<evidence type="ECO:0000256" key="1">
    <source>
        <dbReference type="ARBA" id="ARBA00008467"/>
    </source>
</evidence>
<reference evidence="5" key="1">
    <citation type="submission" date="2022-06" db="EMBL/GenBank/DDBJ databases">
        <title>Genomic Encyclopedia of Archaeal and Bacterial Type Strains, Phase II (KMG-II): from individual species to whole genera.</title>
        <authorList>
            <person name="Goeker M."/>
        </authorList>
    </citation>
    <scope>NUCLEOTIDE SEQUENCE</scope>
    <source>
        <strain evidence="5">DSM 43935</strain>
    </source>
</reference>
<gene>
    <name evidence="5" type="ORF">LX83_000496</name>
</gene>
<evidence type="ECO:0000313" key="6">
    <source>
        <dbReference type="Proteomes" id="UP001206128"/>
    </source>
</evidence>
<dbReference type="Pfam" id="PF02801">
    <property type="entry name" value="Ketoacyl-synt_C"/>
    <property type="match status" value="1"/>
</dbReference>
<dbReference type="PROSITE" id="PS52004">
    <property type="entry name" value="KS3_2"/>
    <property type="match status" value="1"/>
</dbReference>
<comment type="caution">
    <text evidence="5">The sequence shown here is derived from an EMBL/GenBank/DDBJ whole genome shotgun (WGS) entry which is preliminary data.</text>
</comment>
<evidence type="ECO:0000256" key="2">
    <source>
        <dbReference type="ARBA" id="ARBA00022679"/>
    </source>
</evidence>
<name>A0AAE3KD55_9PSEU</name>
<accession>A0AAE3KD55</accession>
<sequence length="390" mass="39651">MRRDVLVTGFGVHTVFGRGVEALRRGVFAGTPAFAPATRFDTRPYRTPFAAQGPGDPRLAEVLADCAEDALAAAGLAAGSAADVLLGCAGDFTAVTRFWRGDRAASPVDSVPAHLAEGLAARFGLRGRHLAVTNACVASAHAIIQGCRLIATGRADTVLCAGAYLVEEENFAKFDSGRALARDGAVRPFAADRTGLLLGDGVAALVLESAEHARARGARPLARITGWGASSDAHHIAKPHPDGAGMAAAIRQALRGAGRDSAADPGGAADAEARPVDYVNAHGTGTPANDSAETRGLHAAFGAHAAAIPVSSTKSTTGHLLEASGAVEAVITLLALTDGVLPPTAGHTTPDPACDLDYVTAGPRPAPVRRALSLNAAFGGMNTAILLERP</sequence>
<dbReference type="GO" id="GO:0006633">
    <property type="term" value="P:fatty acid biosynthetic process"/>
    <property type="evidence" value="ECO:0007669"/>
    <property type="project" value="TreeGrafter"/>
</dbReference>
<evidence type="ECO:0000313" key="5">
    <source>
        <dbReference type="EMBL" id="MCP2163656.1"/>
    </source>
</evidence>
<dbReference type="AlphaFoldDB" id="A0AAE3KD55"/>
<evidence type="ECO:0000259" key="4">
    <source>
        <dbReference type="PROSITE" id="PS52004"/>
    </source>
</evidence>
<keyword evidence="6" id="KW-1185">Reference proteome</keyword>
<dbReference type="RefSeq" id="WP_253766489.1">
    <property type="nucleotide sequence ID" value="NZ_JAMTCK010000001.1"/>
</dbReference>
<dbReference type="EMBL" id="JAMTCK010000001">
    <property type="protein sequence ID" value="MCP2163656.1"/>
    <property type="molecule type" value="Genomic_DNA"/>
</dbReference>
<dbReference type="SUPFAM" id="SSF53901">
    <property type="entry name" value="Thiolase-like"/>
    <property type="match status" value="2"/>
</dbReference>
<dbReference type="PANTHER" id="PTHR11712:SF336">
    <property type="entry name" value="3-OXOACYL-[ACYL-CARRIER-PROTEIN] SYNTHASE, MITOCHONDRIAL"/>
    <property type="match status" value="1"/>
</dbReference>
<dbReference type="SMART" id="SM00825">
    <property type="entry name" value="PKS_KS"/>
    <property type="match status" value="1"/>
</dbReference>
<protein>
    <submittedName>
        <fullName evidence="5">3-oxoacyl-[acyl-carrier-protein] synthase II</fullName>
    </submittedName>
</protein>
<keyword evidence="2 3" id="KW-0808">Transferase</keyword>
<dbReference type="CDD" id="cd00834">
    <property type="entry name" value="KAS_I_II"/>
    <property type="match status" value="1"/>
</dbReference>
<organism evidence="5 6">
    <name type="scientific">Goodfellowiella coeruleoviolacea</name>
    <dbReference type="NCBI Taxonomy" id="334858"/>
    <lineage>
        <taxon>Bacteria</taxon>
        <taxon>Bacillati</taxon>
        <taxon>Actinomycetota</taxon>
        <taxon>Actinomycetes</taxon>
        <taxon>Pseudonocardiales</taxon>
        <taxon>Pseudonocardiaceae</taxon>
        <taxon>Goodfellowiella</taxon>
    </lineage>
</organism>
<evidence type="ECO:0000256" key="3">
    <source>
        <dbReference type="RuleBase" id="RU003694"/>
    </source>
</evidence>
<dbReference type="Pfam" id="PF00109">
    <property type="entry name" value="ketoacyl-synt"/>
    <property type="match status" value="1"/>
</dbReference>
<dbReference type="InterPro" id="IPR016039">
    <property type="entry name" value="Thiolase-like"/>
</dbReference>
<dbReference type="InterPro" id="IPR014030">
    <property type="entry name" value="Ketoacyl_synth_N"/>
</dbReference>
<dbReference type="InterPro" id="IPR020841">
    <property type="entry name" value="PKS_Beta-ketoAc_synthase_dom"/>
</dbReference>
<dbReference type="PANTHER" id="PTHR11712">
    <property type="entry name" value="POLYKETIDE SYNTHASE-RELATED"/>
    <property type="match status" value="1"/>
</dbReference>
<comment type="similarity">
    <text evidence="1 3">Belongs to the thiolase-like superfamily. Beta-ketoacyl-ACP synthases family.</text>
</comment>
<dbReference type="GO" id="GO:0004315">
    <property type="term" value="F:3-oxoacyl-[acyl-carrier-protein] synthase activity"/>
    <property type="evidence" value="ECO:0007669"/>
    <property type="project" value="TreeGrafter"/>
</dbReference>
<dbReference type="InterPro" id="IPR000794">
    <property type="entry name" value="Beta-ketoacyl_synthase"/>
</dbReference>
<dbReference type="Gene3D" id="3.40.47.10">
    <property type="match status" value="1"/>
</dbReference>
<dbReference type="InterPro" id="IPR014031">
    <property type="entry name" value="Ketoacyl_synth_C"/>
</dbReference>
<feature type="domain" description="Ketosynthase family 3 (KS3)" evidence="4">
    <location>
        <begin position="1"/>
        <end position="389"/>
    </location>
</feature>
<proteinExistence type="inferred from homology"/>
<dbReference type="Proteomes" id="UP001206128">
    <property type="component" value="Unassembled WGS sequence"/>
</dbReference>